<evidence type="ECO:0000313" key="3">
    <source>
        <dbReference type="Proteomes" id="UP000094455"/>
    </source>
</evidence>
<dbReference type="EMBL" id="KV454002">
    <property type="protein sequence ID" value="ODQ47761.1"/>
    <property type="molecule type" value="Genomic_DNA"/>
</dbReference>
<keyword evidence="1" id="KW-0812">Transmembrane</keyword>
<name>A0A1E3NNT5_9ASCO</name>
<protein>
    <submittedName>
        <fullName evidence="2">Uncharacterized protein</fullName>
    </submittedName>
</protein>
<evidence type="ECO:0000313" key="2">
    <source>
        <dbReference type="EMBL" id="ODQ47761.1"/>
    </source>
</evidence>
<keyword evidence="3" id="KW-1185">Reference proteome</keyword>
<dbReference type="RefSeq" id="XP_019018874.1">
    <property type="nucleotide sequence ID" value="XM_019164008.1"/>
</dbReference>
<proteinExistence type="predicted"/>
<reference evidence="2 3" key="1">
    <citation type="journal article" date="2016" name="Proc. Natl. Acad. Sci. U.S.A.">
        <title>Comparative genomics of biotechnologically important yeasts.</title>
        <authorList>
            <person name="Riley R."/>
            <person name="Haridas S."/>
            <person name="Wolfe K.H."/>
            <person name="Lopes M.R."/>
            <person name="Hittinger C.T."/>
            <person name="Goeker M."/>
            <person name="Salamov A.A."/>
            <person name="Wisecaver J.H."/>
            <person name="Long T.M."/>
            <person name="Calvey C.H."/>
            <person name="Aerts A.L."/>
            <person name="Barry K.W."/>
            <person name="Choi C."/>
            <person name="Clum A."/>
            <person name="Coughlan A.Y."/>
            <person name="Deshpande S."/>
            <person name="Douglass A.P."/>
            <person name="Hanson S.J."/>
            <person name="Klenk H.-P."/>
            <person name="LaButti K.M."/>
            <person name="Lapidus A."/>
            <person name="Lindquist E.A."/>
            <person name="Lipzen A.M."/>
            <person name="Meier-Kolthoff J.P."/>
            <person name="Ohm R.A."/>
            <person name="Otillar R.P."/>
            <person name="Pangilinan J.L."/>
            <person name="Peng Y."/>
            <person name="Rokas A."/>
            <person name="Rosa C.A."/>
            <person name="Scheuner C."/>
            <person name="Sibirny A.A."/>
            <person name="Slot J.C."/>
            <person name="Stielow J.B."/>
            <person name="Sun H."/>
            <person name="Kurtzman C.P."/>
            <person name="Blackwell M."/>
            <person name="Grigoriev I.V."/>
            <person name="Jeffries T.W."/>
        </authorList>
    </citation>
    <scope>NUCLEOTIDE SEQUENCE [LARGE SCALE GENOMIC DNA]</scope>
    <source>
        <strain evidence="2 3">NRRL Y-2026</strain>
    </source>
</reference>
<dbReference type="GeneID" id="30180695"/>
<dbReference type="Proteomes" id="UP000094455">
    <property type="component" value="Unassembled WGS sequence"/>
</dbReference>
<gene>
    <name evidence="2" type="ORF">PICMEDRAFT_71792</name>
</gene>
<sequence>MTEETASLLNTALLVLRLVAHNAYQASQHLKHNYPDAYRMLSYVLVAFTAYRVARFAVRSLYSTLRSILKLVLLAYLVYMAVSVVLVLDESKNGPGGDLDLETQLILITTNLVHQLQSTFRLLRILSLALYRLAMRYSQLAATDPDFDDHLLPQLHSIPATLYTFFAQL</sequence>
<feature type="transmembrane region" description="Helical" evidence="1">
    <location>
        <begin position="41"/>
        <end position="58"/>
    </location>
</feature>
<keyword evidence="1" id="KW-1133">Transmembrane helix</keyword>
<feature type="transmembrane region" description="Helical" evidence="1">
    <location>
        <begin position="70"/>
        <end position="88"/>
    </location>
</feature>
<evidence type="ECO:0000256" key="1">
    <source>
        <dbReference type="SAM" id="Phobius"/>
    </source>
</evidence>
<keyword evidence="1" id="KW-0472">Membrane</keyword>
<dbReference type="AlphaFoldDB" id="A0A1E3NNT5"/>
<organism evidence="2 3">
    <name type="scientific">Pichia membranifaciens NRRL Y-2026</name>
    <dbReference type="NCBI Taxonomy" id="763406"/>
    <lineage>
        <taxon>Eukaryota</taxon>
        <taxon>Fungi</taxon>
        <taxon>Dikarya</taxon>
        <taxon>Ascomycota</taxon>
        <taxon>Saccharomycotina</taxon>
        <taxon>Pichiomycetes</taxon>
        <taxon>Pichiales</taxon>
        <taxon>Pichiaceae</taxon>
        <taxon>Pichia</taxon>
    </lineage>
</organism>
<accession>A0A1E3NNT5</accession>